<protein>
    <submittedName>
        <fullName evidence="1">Uncharacterized protein</fullName>
    </submittedName>
</protein>
<gene>
    <name evidence="1" type="ORF">Pint_08809</name>
</gene>
<dbReference type="Proteomes" id="UP001163603">
    <property type="component" value="Chromosome 10"/>
</dbReference>
<evidence type="ECO:0000313" key="1">
    <source>
        <dbReference type="EMBL" id="KAJ0026049.1"/>
    </source>
</evidence>
<sequence length="213" mass="24801">MSAFYHEEPPQDSKRCKFLAMVLKNVFSNCHNGNGRFPPSSPEEEYQTTDFDHEQEVVVSEIRSRAMEKLRRKPCPMTDSFSWVFSPRSRELYLKAHQQKYDDDDDEEEARDEYFSVGSCFSCYSSAVSREAYYSVKTNLSGYSPSLNGFDFQDFPKLDFQDLRRSIVQELCFCEGWPFGLCRRAVLLPPLPKSPSESWSWRKGTRIAKMPCL</sequence>
<keyword evidence="2" id="KW-1185">Reference proteome</keyword>
<organism evidence="1 2">
    <name type="scientific">Pistacia integerrima</name>
    <dbReference type="NCBI Taxonomy" id="434235"/>
    <lineage>
        <taxon>Eukaryota</taxon>
        <taxon>Viridiplantae</taxon>
        <taxon>Streptophyta</taxon>
        <taxon>Embryophyta</taxon>
        <taxon>Tracheophyta</taxon>
        <taxon>Spermatophyta</taxon>
        <taxon>Magnoliopsida</taxon>
        <taxon>eudicotyledons</taxon>
        <taxon>Gunneridae</taxon>
        <taxon>Pentapetalae</taxon>
        <taxon>rosids</taxon>
        <taxon>malvids</taxon>
        <taxon>Sapindales</taxon>
        <taxon>Anacardiaceae</taxon>
        <taxon>Pistacia</taxon>
    </lineage>
</organism>
<reference evidence="2" key="1">
    <citation type="journal article" date="2023" name="G3 (Bethesda)">
        <title>Genome assembly and association tests identify interacting loci associated with vigor, precocity, and sex in interspecific pistachio rootstocks.</title>
        <authorList>
            <person name="Palmer W."/>
            <person name="Jacygrad E."/>
            <person name="Sagayaradj S."/>
            <person name="Cavanaugh K."/>
            <person name="Han R."/>
            <person name="Bertier L."/>
            <person name="Beede B."/>
            <person name="Kafkas S."/>
            <person name="Golino D."/>
            <person name="Preece J."/>
            <person name="Michelmore R."/>
        </authorList>
    </citation>
    <scope>NUCLEOTIDE SEQUENCE [LARGE SCALE GENOMIC DNA]</scope>
</reference>
<accession>A0ACC0XYU9</accession>
<dbReference type="EMBL" id="CM047745">
    <property type="protein sequence ID" value="KAJ0026049.1"/>
    <property type="molecule type" value="Genomic_DNA"/>
</dbReference>
<proteinExistence type="predicted"/>
<name>A0ACC0XYU9_9ROSI</name>
<comment type="caution">
    <text evidence="1">The sequence shown here is derived from an EMBL/GenBank/DDBJ whole genome shotgun (WGS) entry which is preliminary data.</text>
</comment>
<evidence type="ECO:0000313" key="2">
    <source>
        <dbReference type="Proteomes" id="UP001163603"/>
    </source>
</evidence>